<feature type="domain" description="GP-PDE" evidence="8">
    <location>
        <begin position="74"/>
        <end position="399"/>
    </location>
</feature>
<evidence type="ECO:0000256" key="3">
    <source>
        <dbReference type="ARBA" id="ARBA00022729"/>
    </source>
</evidence>
<proteinExistence type="inferred from homology"/>
<evidence type="ECO:0000256" key="7">
    <source>
        <dbReference type="SAM" id="SignalP"/>
    </source>
</evidence>
<comment type="catalytic activity">
    <reaction evidence="6">
        <text>a sn-glycero-3-phosphodiester + H2O = an alcohol + sn-glycerol 3-phosphate + H(+)</text>
        <dbReference type="Rhea" id="RHEA:12969"/>
        <dbReference type="ChEBI" id="CHEBI:15377"/>
        <dbReference type="ChEBI" id="CHEBI:15378"/>
        <dbReference type="ChEBI" id="CHEBI:30879"/>
        <dbReference type="ChEBI" id="CHEBI:57597"/>
        <dbReference type="ChEBI" id="CHEBI:83408"/>
        <dbReference type="EC" id="3.1.4.46"/>
    </reaction>
</comment>
<dbReference type="PANTHER" id="PTHR43620:SF7">
    <property type="entry name" value="GLYCEROPHOSPHODIESTER PHOSPHODIESTERASE GDPD5-RELATED"/>
    <property type="match status" value="1"/>
</dbReference>
<dbReference type="CDD" id="cd08560">
    <property type="entry name" value="GDPD_EcGlpQ_like_1"/>
    <property type="match status" value="1"/>
</dbReference>
<evidence type="ECO:0000256" key="2">
    <source>
        <dbReference type="ARBA" id="ARBA00012247"/>
    </source>
</evidence>
<keyword evidence="4" id="KW-0319">Glycerol metabolism</keyword>
<dbReference type="Pfam" id="PF03009">
    <property type="entry name" value="GDPD"/>
    <property type="match status" value="1"/>
</dbReference>
<dbReference type="PANTHER" id="PTHR43620">
    <property type="entry name" value="GLYCEROPHOSPHORYL DIESTER PHOSPHODIESTERASE"/>
    <property type="match status" value="1"/>
</dbReference>
<feature type="chain" id="PRO_5045619879" description="glycerophosphodiester phosphodiesterase" evidence="7">
    <location>
        <begin position="29"/>
        <end position="421"/>
    </location>
</feature>
<evidence type="ECO:0000313" key="9">
    <source>
        <dbReference type="EMBL" id="QUN05231.1"/>
    </source>
</evidence>
<evidence type="ECO:0000259" key="8">
    <source>
        <dbReference type="PROSITE" id="PS51704"/>
    </source>
</evidence>
<keyword evidence="3 7" id="KW-0732">Signal</keyword>
<accession>A0ABX7YSZ4</accession>
<gene>
    <name evidence="9" type="ORF">KDN34_13640</name>
</gene>
<keyword evidence="5" id="KW-0378">Hydrolase</keyword>
<dbReference type="EC" id="3.1.4.46" evidence="2"/>
<reference evidence="9 10" key="1">
    <citation type="submission" date="2021-04" db="EMBL/GenBank/DDBJ databases">
        <title>Novel species identification of genus Shewanella.</title>
        <authorList>
            <person name="Liu G."/>
        </authorList>
    </citation>
    <scope>NUCLEOTIDE SEQUENCE [LARGE SCALE GENOMIC DNA]</scope>
    <source>
        <strain evidence="9 10">FJAT-54481</strain>
    </source>
</reference>
<dbReference type="Gene3D" id="3.20.20.190">
    <property type="entry name" value="Phosphatidylinositol (PI) phosphodiesterase"/>
    <property type="match status" value="1"/>
</dbReference>
<dbReference type="EMBL" id="CP073587">
    <property type="protein sequence ID" value="QUN05231.1"/>
    <property type="molecule type" value="Genomic_DNA"/>
</dbReference>
<evidence type="ECO:0000313" key="10">
    <source>
        <dbReference type="Proteomes" id="UP000679575"/>
    </source>
</evidence>
<dbReference type="SUPFAM" id="SSF51695">
    <property type="entry name" value="PLC-like phosphodiesterases"/>
    <property type="match status" value="1"/>
</dbReference>
<dbReference type="InterPro" id="IPR017946">
    <property type="entry name" value="PLC-like_Pdiesterase_TIM-brl"/>
</dbReference>
<organism evidence="9 10">
    <name type="scientific">Shewanella yunxiaonensis</name>
    <dbReference type="NCBI Taxonomy" id="2829809"/>
    <lineage>
        <taxon>Bacteria</taxon>
        <taxon>Pseudomonadati</taxon>
        <taxon>Pseudomonadota</taxon>
        <taxon>Gammaproteobacteria</taxon>
        <taxon>Alteromonadales</taxon>
        <taxon>Shewanellaceae</taxon>
        <taxon>Shewanella</taxon>
    </lineage>
</organism>
<dbReference type="PROSITE" id="PS51257">
    <property type="entry name" value="PROKAR_LIPOPROTEIN"/>
    <property type="match status" value="1"/>
</dbReference>
<evidence type="ECO:0000256" key="4">
    <source>
        <dbReference type="ARBA" id="ARBA00022798"/>
    </source>
</evidence>
<feature type="signal peptide" evidence="7">
    <location>
        <begin position="1"/>
        <end position="28"/>
    </location>
</feature>
<sequence length="421" mass="46148">MTKLSVKCGMLGTLSGLLLVGCAGVTPASTQTTAESRIAAQVGVRPFYLVDDMAASELKRQLEQCSTGPFYRSNFVISHRGAPLQFPEHTKEGYLAGARMGAGTLECDVTFTKDKALVCRHSQCDLANTTDILLHSDIAMQCSQPFTPANSKTGAPAAAVCCTSDITLAQFKQLKGKMDGFNPKAQTAEEYVQGTPSWRTDLYAQTGTLMTLQDSIVLFKKLGVKQSPELKKPMVPMPFDGMTQQDYAQKLVDAYRVAGIPTQQLLPQSFNLDDLLYWLKQDPDFGKQAIFLDEGTNSPDFDPMQPRTWKWTMAELKRQGVTTIAPAMWMLVTLNDAKKIVPSRYAIEAKKAGLKIIAWSFERSGPLANGGGWYYQTISNAINHDGDMMVLLDVLAKQVGVSAIFADWPGTVTYYANCMGL</sequence>
<dbReference type="Proteomes" id="UP000679575">
    <property type="component" value="Chromosome"/>
</dbReference>
<keyword evidence="10" id="KW-1185">Reference proteome</keyword>
<comment type="similarity">
    <text evidence="1">Belongs to the glycerophosphoryl diester phosphodiesterase family.</text>
</comment>
<dbReference type="PROSITE" id="PS51704">
    <property type="entry name" value="GP_PDE"/>
    <property type="match status" value="1"/>
</dbReference>
<name>A0ABX7YSZ4_9GAMM</name>
<evidence type="ECO:0000256" key="1">
    <source>
        <dbReference type="ARBA" id="ARBA00007277"/>
    </source>
</evidence>
<dbReference type="InterPro" id="IPR030395">
    <property type="entry name" value="GP_PDE_dom"/>
</dbReference>
<protein>
    <recommendedName>
        <fullName evidence="2">glycerophosphodiester phosphodiesterase</fullName>
        <ecNumber evidence="2">3.1.4.46</ecNumber>
    </recommendedName>
</protein>
<evidence type="ECO:0000256" key="5">
    <source>
        <dbReference type="ARBA" id="ARBA00022801"/>
    </source>
</evidence>
<evidence type="ECO:0000256" key="6">
    <source>
        <dbReference type="ARBA" id="ARBA00047512"/>
    </source>
</evidence>